<keyword evidence="5 6" id="KW-0482">Metalloprotease</keyword>
<dbReference type="Gene3D" id="1.10.1370.20">
    <property type="entry name" value="Oligoendopeptidase f, C-terminal domain"/>
    <property type="match status" value="1"/>
</dbReference>
<dbReference type="Pfam" id="PF08439">
    <property type="entry name" value="Peptidase_M3_N"/>
    <property type="match status" value="1"/>
</dbReference>
<dbReference type="InterPro" id="IPR042088">
    <property type="entry name" value="OligoPept_F_C"/>
</dbReference>
<dbReference type="InterPro" id="IPR001567">
    <property type="entry name" value="Pept_M3A_M3B_dom"/>
</dbReference>
<reference evidence="9 10" key="1">
    <citation type="submission" date="2016-10" db="EMBL/GenBank/DDBJ databases">
        <authorList>
            <person name="de Groot N.N."/>
        </authorList>
    </citation>
    <scope>NUCLEOTIDE SEQUENCE [LARGE SCALE GENOMIC DNA]</scope>
    <source>
        <strain evidence="9 10">M79</strain>
    </source>
</reference>
<dbReference type="InterPro" id="IPR013647">
    <property type="entry name" value="OligopepF_N_dom"/>
</dbReference>
<dbReference type="EMBL" id="FOTJ01000002">
    <property type="protein sequence ID" value="SFL20851.1"/>
    <property type="molecule type" value="Genomic_DNA"/>
</dbReference>
<feature type="domain" description="Oligopeptidase F N-terminal" evidence="8">
    <location>
        <begin position="112"/>
        <end position="180"/>
    </location>
</feature>
<comment type="function">
    <text evidence="6">Has oligopeptidase activity and degrades a variety of small bioactive peptides.</text>
</comment>
<keyword evidence="3 6" id="KW-0378">Hydrolase</keyword>
<organism evidence="9 10">
    <name type="scientific">Lactococcus garvieae</name>
    <dbReference type="NCBI Taxonomy" id="1363"/>
    <lineage>
        <taxon>Bacteria</taxon>
        <taxon>Bacillati</taxon>
        <taxon>Bacillota</taxon>
        <taxon>Bacilli</taxon>
        <taxon>Lactobacillales</taxon>
        <taxon>Streptococcaceae</taxon>
        <taxon>Lactococcus</taxon>
    </lineage>
</organism>
<dbReference type="CDD" id="cd09608">
    <property type="entry name" value="M3B_PepF"/>
    <property type="match status" value="1"/>
</dbReference>
<keyword evidence="2 6" id="KW-0479">Metal-binding</keyword>
<dbReference type="SUPFAM" id="SSF55486">
    <property type="entry name" value="Metalloproteases ('zincins'), catalytic domain"/>
    <property type="match status" value="1"/>
</dbReference>
<evidence type="ECO:0000259" key="8">
    <source>
        <dbReference type="Pfam" id="PF08439"/>
    </source>
</evidence>
<dbReference type="InterPro" id="IPR045090">
    <property type="entry name" value="Pept_M3A_M3B"/>
</dbReference>
<keyword evidence="4 6" id="KW-0862">Zinc</keyword>
<evidence type="ECO:0000256" key="3">
    <source>
        <dbReference type="ARBA" id="ARBA00022801"/>
    </source>
</evidence>
<evidence type="ECO:0000256" key="4">
    <source>
        <dbReference type="ARBA" id="ARBA00022833"/>
    </source>
</evidence>
<dbReference type="AlphaFoldDB" id="A0A1I4FVY5"/>
<dbReference type="PANTHER" id="PTHR11804">
    <property type="entry name" value="PROTEASE M3 THIMET OLIGOPEPTIDASE-RELATED"/>
    <property type="match status" value="1"/>
</dbReference>
<evidence type="ECO:0000256" key="2">
    <source>
        <dbReference type="ARBA" id="ARBA00022723"/>
    </source>
</evidence>
<evidence type="ECO:0000256" key="1">
    <source>
        <dbReference type="ARBA" id="ARBA00022670"/>
    </source>
</evidence>
<keyword evidence="1 6" id="KW-0645">Protease</keyword>
<dbReference type="PANTHER" id="PTHR11804:SF84">
    <property type="entry name" value="SACCHAROLYSIN"/>
    <property type="match status" value="1"/>
</dbReference>
<dbReference type="OrthoDB" id="9766487at2"/>
<evidence type="ECO:0000313" key="10">
    <source>
        <dbReference type="Proteomes" id="UP000181969"/>
    </source>
</evidence>
<evidence type="ECO:0000256" key="6">
    <source>
        <dbReference type="RuleBase" id="RU368091"/>
    </source>
</evidence>
<dbReference type="RefSeq" id="WP_074750579.1">
    <property type="nucleotide sequence ID" value="NZ_CAXVJC010000004.1"/>
</dbReference>
<dbReference type="Pfam" id="PF01432">
    <property type="entry name" value="Peptidase_M3"/>
    <property type="match status" value="1"/>
</dbReference>
<dbReference type="EC" id="3.4.24.-" evidence="6"/>
<comment type="cofactor">
    <cofactor evidence="6">
        <name>Zn(2+)</name>
        <dbReference type="ChEBI" id="CHEBI:29105"/>
    </cofactor>
    <text evidence="6">Binds 1 zinc ion.</text>
</comment>
<dbReference type="GO" id="GO:0006518">
    <property type="term" value="P:peptide metabolic process"/>
    <property type="evidence" value="ECO:0007669"/>
    <property type="project" value="TreeGrafter"/>
</dbReference>
<evidence type="ECO:0000259" key="7">
    <source>
        <dbReference type="Pfam" id="PF01432"/>
    </source>
</evidence>
<dbReference type="Gene3D" id="1.10.287.830">
    <property type="entry name" value="putative peptidase helix hairpin domain like"/>
    <property type="match status" value="1"/>
</dbReference>
<proteinExistence type="inferred from homology"/>
<name>A0A1I4FVY5_9LACT</name>
<dbReference type="Proteomes" id="UP000181969">
    <property type="component" value="Unassembled WGS sequence"/>
</dbReference>
<comment type="similarity">
    <text evidence="6">Belongs to the peptidase M3B family.</text>
</comment>
<dbReference type="GO" id="GO:0046872">
    <property type="term" value="F:metal ion binding"/>
    <property type="evidence" value="ECO:0007669"/>
    <property type="project" value="UniProtKB-UniRule"/>
</dbReference>
<protein>
    <recommendedName>
        <fullName evidence="6">Oligopeptidase F</fullName>
        <ecNumber evidence="6">3.4.24.-</ecNumber>
    </recommendedName>
</protein>
<dbReference type="GO" id="GO:0004222">
    <property type="term" value="F:metalloendopeptidase activity"/>
    <property type="evidence" value="ECO:0007669"/>
    <property type="project" value="UniProtKB-UniRule"/>
</dbReference>
<dbReference type="InterPro" id="IPR004438">
    <property type="entry name" value="Peptidase_M3B"/>
</dbReference>
<sequence length="601" mass="69792">MAKKRDEIAENLTWDLSTVFENDAAWELELKRVSEKLETVNAYEGHLLDSAQSLLEITEMELEISRAVEKVYVYASMKHDQDTQVSLYQEYEAKATNLYAKFGESFAFYEPEFLALTPERYESFRREEPKLERYSHMFERLFAKKEHILSPKEEKLLASASEIFGAAAETFEIFDNADIELPMIKDEKGQEVQLTHGNYISLMESKERKVRKAAYQALYSNYEQYQHTYAKTLQTNVKVHNFKAKMRGYHSARQAALSSNFIPEEVYDKLLESVNKYLPLLHRYIKLREQILGLEDDLKMYDVYTPLSDLDYKFNYPEAVEKAQEVLQILGPEYAHHVKKAFEERWIDVAENSGKRSGAYSGGCYDTNAFMLLNWQETLDDLFTLVHEMGHSMHSTFTRENQPYVYGDYPIFLAEIASTTNENILTESLLAASTDEKVRFAILNHWLDGFRGTVFRQSQFAEFEHEIHKADQEGKVLTSEFMNQLYADLNEKYYGLPARENPEIQYEWARIPHFYYNYYVFQYATGFAAATYLAEAIVNGGTDAREKYLTYLKAGSSDYPLAVIAQAGVDMEETTYLESAFAVFEKRLIELEKLVEKGAHL</sequence>
<dbReference type="NCBIfam" id="TIGR00181">
    <property type="entry name" value="pepF"/>
    <property type="match status" value="1"/>
</dbReference>
<dbReference type="GO" id="GO:0006508">
    <property type="term" value="P:proteolysis"/>
    <property type="evidence" value="ECO:0007669"/>
    <property type="project" value="UniProtKB-KW"/>
</dbReference>
<accession>A0A1I4FVY5</accession>
<feature type="domain" description="Peptidase M3A/M3B catalytic" evidence="7">
    <location>
        <begin position="202"/>
        <end position="582"/>
    </location>
</feature>
<gene>
    <name evidence="9" type="ORF">SAMN05216438_102182</name>
</gene>
<evidence type="ECO:0000256" key="5">
    <source>
        <dbReference type="ARBA" id="ARBA00023049"/>
    </source>
</evidence>
<dbReference type="Gene3D" id="1.20.140.70">
    <property type="entry name" value="Oligopeptidase f, N-terminal domain"/>
    <property type="match status" value="1"/>
</dbReference>
<evidence type="ECO:0000313" key="9">
    <source>
        <dbReference type="EMBL" id="SFL20851.1"/>
    </source>
</evidence>